<dbReference type="PANTHER" id="PTHR35446:SF3">
    <property type="entry name" value="CMD DOMAIN-CONTAINING PROTEIN"/>
    <property type="match status" value="1"/>
</dbReference>
<sequence length="182" mass="20081">MSTETLNFEVPTLDQVSEKNKGILTAIKNQVGFVPNIYATYAYSENALERYTSFANGKTTFNNKEKEVINLVVSQVNGCSYCQAAHTAIGKMNGFTEEQIISLRKGEAPFNKKYDALVKTAKAITLNKGKIEDAVLEIFFNSGYNKENLVDLIVAIGEKTTTNLLHNVTGVEIDFPKAVELS</sequence>
<keyword evidence="3" id="KW-1185">Reference proteome</keyword>
<evidence type="ECO:0000313" key="3">
    <source>
        <dbReference type="Proteomes" id="UP000199663"/>
    </source>
</evidence>
<accession>A0A1H3SZE0</accession>
<dbReference type="InterPro" id="IPR003779">
    <property type="entry name" value="CMD-like"/>
</dbReference>
<protein>
    <submittedName>
        <fullName evidence="2">Uncharacterized peroxidase-related enzyme</fullName>
    </submittedName>
</protein>
<dbReference type="GO" id="GO:0004601">
    <property type="term" value="F:peroxidase activity"/>
    <property type="evidence" value="ECO:0007669"/>
    <property type="project" value="UniProtKB-KW"/>
</dbReference>
<dbReference type="Proteomes" id="UP000199663">
    <property type="component" value="Unassembled WGS sequence"/>
</dbReference>
<dbReference type="Gene3D" id="1.20.1290.10">
    <property type="entry name" value="AhpD-like"/>
    <property type="match status" value="1"/>
</dbReference>
<reference evidence="2 3" key="1">
    <citation type="submission" date="2016-10" db="EMBL/GenBank/DDBJ databases">
        <authorList>
            <person name="Varghese N."/>
            <person name="Submissions S."/>
        </authorList>
    </citation>
    <scope>NUCLEOTIDE SEQUENCE [LARGE SCALE GENOMIC DNA]</scope>
    <source>
        <strain evidence="2 3">DSM 17997</strain>
    </source>
</reference>
<dbReference type="SUPFAM" id="SSF69118">
    <property type="entry name" value="AhpD-like"/>
    <property type="match status" value="1"/>
</dbReference>
<feature type="domain" description="Carboxymuconolactone decarboxylase-like" evidence="1">
    <location>
        <begin position="51"/>
        <end position="110"/>
    </location>
</feature>
<dbReference type="PANTHER" id="PTHR35446">
    <property type="entry name" value="SI:CH211-175M2.5"/>
    <property type="match status" value="1"/>
</dbReference>
<dbReference type="InterPro" id="IPR029032">
    <property type="entry name" value="AhpD-like"/>
</dbReference>
<dbReference type="InterPro" id="IPR004675">
    <property type="entry name" value="AhpD_core"/>
</dbReference>
<dbReference type="NCBIfam" id="TIGR00778">
    <property type="entry name" value="ahpD_dom"/>
    <property type="match status" value="1"/>
</dbReference>
<name>A0A1H3SZE0_9BACT</name>
<comment type="caution">
    <text evidence="2">The sequence shown here is derived from an EMBL/GenBank/DDBJ whole genome shotgun (WGS) entry which is preliminary data.</text>
</comment>
<dbReference type="RefSeq" id="WP_019599250.1">
    <property type="nucleotide sequence ID" value="NZ_FNQC01000014.1"/>
</dbReference>
<gene>
    <name evidence="2" type="ORF">SAMN05444412_11480</name>
</gene>
<proteinExistence type="predicted"/>
<organism evidence="2 3">
    <name type="scientific">Rhodonellum ikkaensis</name>
    <dbReference type="NCBI Taxonomy" id="336829"/>
    <lineage>
        <taxon>Bacteria</taxon>
        <taxon>Pseudomonadati</taxon>
        <taxon>Bacteroidota</taxon>
        <taxon>Cytophagia</taxon>
        <taxon>Cytophagales</taxon>
        <taxon>Cytophagaceae</taxon>
        <taxon>Rhodonellum</taxon>
    </lineage>
</organism>
<dbReference type="EMBL" id="FNQC01000014">
    <property type="protein sequence ID" value="SDZ43294.1"/>
    <property type="molecule type" value="Genomic_DNA"/>
</dbReference>
<keyword evidence="2" id="KW-0560">Oxidoreductase</keyword>
<evidence type="ECO:0000259" key="1">
    <source>
        <dbReference type="Pfam" id="PF02627"/>
    </source>
</evidence>
<dbReference type="Pfam" id="PF02627">
    <property type="entry name" value="CMD"/>
    <property type="match status" value="1"/>
</dbReference>
<evidence type="ECO:0000313" key="2">
    <source>
        <dbReference type="EMBL" id="SDZ43294.1"/>
    </source>
</evidence>
<keyword evidence="2" id="KW-0575">Peroxidase</keyword>